<organism evidence="4 5">
    <name type="scientific">Mesorhizobium shangrilense</name>
    <dbReference type="NCBI Taxonomy" id="460060"/>
    <lineage>
        <taxon>Bacteria</taxon>
        <taxon>Pseudomonadati</taxon>
        <taxon>Pseudomonadota</taxon>
        <taxon>Alphaproteobacteria</taxon>
        <taxon>Hyphomicrobiales</taxon>
        <taxon>Phyllobacteriaceae</taxon>
        <taxon>Mesorhizobium</taxon>
    </lineage>
</organism>
<dbReference type="Gene3D" id="2.30.110.10">
    <property type="entry name" value="Electron Transport, Fmn-binding Protein, Chain A"/>
    <property type="match status" value="1"/>
</dbReference>
<dbReference type="InterPro" id="IPR036388">
    <property type="entry name" value="WH-like_DNA-bd_sf"/>
</dbReference>
<comment type="caution">
    <text evidence="4">The sequence shown here is derived from an EMBL/GenBank/DDBJ whole genome shotgun (WGS) entry which is preliminary data.</text>
</comment>
<proteinExistence type="inferred from homology"/>
<dbReference type="PANTHER" id="PTHR30466:SF11">
    <property type="entry name" value="FLAVIN-DEPENDENT MONOOXYGENASE, REDUCTASE SUBUNIT HSAB"/>
    <property type="match status" value="1"/>
</dbReference>
<gene>
    <name evidence="4" type="ORF">ABVQ20_20125</name>
</gene>
<dbReference type="PANTHER" id="PTHR30466">
    <property type="entry name" value="FLAVIN REDUCTASE"/>
    <property type="match status" value="1"/>
</dbReference>
<comment type="similarity">
    <text evidence="1">Belongs to the non-flavoprotein flavin reductase family.</text>
</comment>
<dbReference type="InterPro" id="IPR002563">
    <property type="entry name" value="Flavin_Rdtase-like_dom"/>
</dbReference>
<reference evidence="4 5" key="1">
    <citation type="submission" date="2024-06" db="EMBL/GenBank/DDBJ databases">
        <authorList>
            <person name="Kim D.-U."/>
        </authorList>
    </citation>
    <scope>NUCLEOTIDE SEQUENCE [LARGE SCALE GENOMIC DNA]</scope>
    <source>
        <strain evidence="4 5">KACC15460</strain>
    </source>
</reference>
<protein>
    <submittedName>
        <fullName evidence="4">Flavin reductase</fullName>
    </submittedName>
</protein>
<name>A0ABV2DHS3_9HYPH</name>
<accession>A0ABV2DHS3</accession>
<dbReference type="InterPro" id="IPR036390">
    <property type="entry name" value="WH_DNA-bd_sf"/>
</dbReference>
<sequence length="313" mass="34126">MNAIDEPLLEQGSPKDDPRAFRRALGHFSTGVTIITAEADGVKAGLTVNSFSSVSLDPPLILWSVNKSSTSWPIFDAANAFAVNVLAAEQSFLASQFARSGGDKFQNVEWRPGNTGAPLLANVAAQFECLRHVEYDGGDHLIVVGEVAHFSRFERRPLVFAQGRFSLAIDHPETARLVSPGQLGIKPTFLALLRRAFLQRGHELREEAQSVGFTENESRLVYYLELNPGLDIETAARISLLDTVSATEAAEALRERGWVSQSSGGVLALTELGRENFARLQDLTVHAEKVKLGRFSDGEIEKARQVIASLATI</sequence>
<dbReference type="SMART" id="SM00903">
    <property type="entry name" value="Flavin_Reduct"/>
    <property type="match status" value="1"/>
</dbReference>
<evidence type="ECO:0000259" key="3">
    <source>
        <dbReference type="SMART" id="SM00903"/>
    </source>
</evidence>
<dbReference type="InterPro" id="IPR050268">
    <property type="entry name" value="NADH-dep_flavin_reductase"/>
</dbReference>
<dbReference type="Pfam" id="PF01613">
    <property type="entry name" value="Flavin_Reduct"/>
    <property type="match status" value="1"/>
</dbReference>
<evidence type="ECO:0000313" key="4">
    <source>
        <dbReference type="EMBL" id="MET2829283.1"/>
    </source>
</evidence>
<dbReference type="SUPFAM" id="SSF50475">
    <property type="entry name" value="FMN-binding split barrel"/>
    <property type="match status" value="1"/>
</dbReference>
<dbReference type="SUPFAM" id="SSF46785">
    <property type="entry name" value="Winged helix' DNA-binding domain"/>
    <property type="match status" value="1"/>
</dbReference>
<keyword evidence="2" id="KW-0560">Oxidoreductase</keyword>
<dbReference type="EMBL" id="JBEWSZ010000001">
    <property type="protein sequence ID" value="MET2829283.1"/>
    <property type="molecule type" value="Genomic_DNA"/>
</dbReference>
<dbReference type="RefSeq" id="WP_354461235.1">
    <property type="nucleotide sequence ID" value="NZ_JBEWSZ010000001.1"/>
</dbReference>
<keyword evidence="5" id="KW-1185">Reference proteome</keyword>
<feature type="domain" description="Flavin reductase like" evidence="3">
    <location>
        <begin position="25"/>
        <end position="167"/>
    </location>
</feature>
<dbReference type="Proteomes" id="UP001548832">
    <property type="component" value="Unassembled WGS sequence"/>
</dbReference>
<dbReference type="Gene3D" id="1.10.10.10">
    <property type="entry name" value="Winged helix-like DNA-binding domain superfamily/Winged helix DNA-binding domain"/>
    <property type="match status" value="1"/>
</dbReference>
<evidence type="ECO:0000313" key="5">
    <source>
        <dbReference type="Proteomes" id="UP001548832"/>
    </source>
</evidence>
<evidence type="ECO:0000256" key="1">
    <source>
        <dbReference type="ARBA" id="ARBA00008898"/>
    </source>
</evidence>
<evidence type="ECO:0000256" key="2">
    <source>
        <dbReference type="ARBA" id="ARBA00023002"/>
    </source>
</evidence>
<dbReference type="InterPro" id="IPR012349">
    <property type="entry name" value="Split_barrel_FMN-bd"/>
</dbReference>